<feature type="region of interest" description="Disordered" evidence="1">
    <location>
        <begin position="308"/>
        <end position="430"/>
    </location>
</feature>
<dbReference type="InterPro" id="IPR008480">
    <property type="entry name" value="DUF761_pln"/>
</dbReference>
<dbReference type="PANTHER" id="PTHR34059:SF1">
    <property type="entry name" value="EXPRESSED PROTEIN"/>
    <property type="match status" value="1"/>
</dbReference>
<comment type="caution">
    <text evidence="2">The sequence shown here is derived from an EMBL/GenBank/DDBJ whole genome shotgun (WGS) entry which is preliminary data.</text>
</comment>
<feature type="compositionally biased region" description="Basic and acidic residues" evidence="1">
    <location>
        <begin position="413"/>
        <end position="426"/>
    </location>
</feature>
<dbReference type="AlphaFoldDB" id="A0AAP0F901"/>
<dbReference type="Proteomes" id="UP001417504">
    <property type="component" value="Unassembled WGS sequence"/>
</dbReference>
<sequence>MAASDSPYFQPPQFPPQSLLSPPIFQADNKPKYSNFFHSHIFYKSLVVGVLVLLPFIPSQTPKFIDQPLFTRSWELLHLLFVGIAVSYGLFSRKIVVEAEKDNHPMQTDQSFATSSYLSRILQVSSFEDEPESSSSSDPEDSNKMETWNRSQYFRDDDAPTSIVLDRNGVDGDQQKKHHFSNAGNKQHPVLPVRSLRSIKSDNAATRNASSSYLCRSASTPLKNSLSGKEAAIIGNNNEDVGSLDCVCLNENLNENVVLPSPIPWRSRSAKMDRKEVIENGTTPCPLSFVRESNIDPTHEQWIRRAATWSSRANSTSHSSQKNFSLSPPPPPPPPPPPRPQMQTKKVEEFGGKKLHKSHPPPPPPPPPPPHPVIPKSSSINMVSSSQNKTVEALTSMSTNTIEDVPTTSNGKLRLDPLKSEAKSKTNVEYPTVQTKSVRTIAGDEIEERVREKKQIVEKVNVVYDDEYSEEDTDSDSSEAEEDHRQRSLEGSSDVHVEAATAANNSSAREESEEDDGNEVDKKAAEFIAKFREQIRLQRIESIKRSSRQHMIRSSTPT</sequence>
<feature type="compositionally biased region" description="Pro residues" evidence="1">
    <location>
        <begin position="327"/>
        <end position="340"/>
    </location>
</feature>
<feature type="region of interest" description="Disordered" evidence="1">
    <location>
        <begin position="464"/>
        <end position="521"/>
    </location>
</feature>
<keyword evidence="3" id="KW-1185">Reference proteome</keyword>
<evidence type="ECO:0000313" key="3">
    <source>
        <dbReference type="Proteomes" id="UP001417504"/>
    </source>
</evidence>
<organism evidence="2 3">
    <name type="scientific">Stephania japonica</name>
    <dbReference type="NCBI Taxonomy" id="461633"/>
    <lineage>
        <taxon>Eukaryota</taxon>
        <taxon>Viridiplantae</taxon>
        <taxon>Streptophyta</taxon>
        <taxon>Embryophyta</taxon>
        <taxon>Tracheophyta</taxon>
        <taxon>Spermatophyta</taxon>
        <taxon>Magnoliopsida</taxon>
        <taxon>Ranunculales</taxon>
        <taxon>Menispermaceae</taxon>
        <taxon>Menispermoideae</taxon>
        <taxon>Cissampelideae</taxon>
        <taxon>Stephania</taxon>
    </lineage>
</organism>
<feature type="compositionally biased region" description="Low complexity" evidence="1">
    <location>
        <begin position="498"/>
        <end position="507"/>
    </location>
</feature>
<name>A0AAP0F901_9MAGN</name>
<feature type="compositionally biased region" description="Polar residues" evidence="1">
    <location>
        <begin position="308"/>
        <end position="326"/>
    </location>
</feature>
<dbReference type="SUPFAM" id="SSF101447">
    <property type="entry name" value="Formin homology 2 domain (FH2 domain)"/>
    <property type="match status" value="1"/>
</dbReference>
<feature type="compositionally biased region" description="Polar residues" evidence="1">
    <location>
        <begin position="387"/>
        <end position="411"/>
    </location>
</feature>
<evidence type="ECO:0000313" key="2">
    <source>
        <dbReference type="EMBL" id="KAK9102819.1"/>
    </source>
</evidence>
<feature type="compositionally biased region" description="Pro residues" evidence="1">
    <location>
        <begin position="360"/>
        <end position="373"/>
    </location>
</feature>
<proteinExistence type="predicted"/>
<feature type="compositionally biased region" description="Low complexity" evidence="1">
    <location>
        <begin position="377"/>
        <end position="386"/>
    </location>
</feature>
<accession>A0AAP0F901</accession>
<dbReference type="Pfam" id="PF05553">
    <property type="entry name" value="DUF761"/>
    <property type="match status" value="1"/>
</dbReference>
<gene>
    <name evidence="2" type="ORF">Sjap_020073</name>
</gene>
<reference evidence="2 3" key="1">
    <citation type="submission" date="2024-01" db="EMBL/GenBank/DDBJ databases">
        <title>Genome assemblies of Stephania.</title>
        <authorList>
            <person name="Yang L."/>
        </authorList>
    </citation>
    <scope>NUCLEOTIDE SEQUENCE [LARGE SCALE GENOMIC DNA]</scope>
    <source>
        <strain evidence="2">QJT</strain>
        <tissue evidence="2">Leaf</tissue>
    </source>
</reference>
<dbReference type="PANTHER" id="PTHR34059">
    <property type="entry name" value="EXPRESSED PROTEIN"/>
    <property type="match status" value="1"/>
</dbReference>
<feature type="compositionally biased region" description="Acidic residues" evidence="1">
    <location>
        <begin position="464"/>
        <end position="481"/>
    </location>
</feature>
<protein>
    <submittedName>
        <fullName evidence="2">Uncharacterized protein</fullName>
    </submittedName>
</protein>
<feature type="compositionally biased region" description="Basic and acidic residues" evidence="1">
    <location>
        <begin position="482"/>
        <end position="497"/>
    </location>
</feature>
<evidence type="ECO:0000256" key="1">
    <source>
        <dbReference type="SAM" id="MobiDB-lite"/>
    </source>
</evidence>
<feature type="region of interest" description="Disordered" evidence="1">
    <location>
        <begin position="164"/>
        <end position="191"/>
    </location>
</feature>
<dbReference type="EMBL" id="JBBNAE010000008">
    <property type="protein sequence ID" value="KAK9102819.1"/>
    <property type="molecule type" value="Genomic_DNA"/>
</dbReference>